<dbReference type="InterPro" id="IPR032466">
    <property type="entry name" value="Metal_Hydrolase"/>
</dbReference>
<evidence type="ECO:0000256" key="10">
    <source>
        <dbReference type="SAM" id="SignalP"/>
    </source>
</evidence>
<dbReference type="RefSeq" id="XP_038751383.1">
    <property type="nucleotide sequence ID" value="XM_038883788.1"/>
</dbReference>
<dbReference type="EC" id="3.5.4.4" evidence="4"/>
<evidence type="ECO:0000256" key="2">
    <source>
        <dbReference type="ARBA" id="ARBA00004613"/>
    </source>
</evidence>
<comment type="subcellular location">
    <subcellularLocation>
        <location evidence="2">Secreted</location>
    </subcellularLocation>
</comment>
<evidence type="ECO:0000256" key="9">
    <source>
        <dbReference type="ARBA" id="ARBA00047764"/>
    </source>
</evidence>
<dbReference type="InterPro" id="IPR001365">
    <property type="entry name" value="A_deaminase_dom"/>
</dbReference>
<evidence type="ECO:0000313" key="13">
    <source>
        <dbReference type="Proteomes" id="UP000781932"/>
    </source>
</evidence>
<protein>
    <recommendedName>
        <fullName evidence="4">adenosine deaminase</fullName>
        <ecNumber evidence="4">3.5.4.4</ecNumber>
    </recommendedName>
</protein>
<evidence type="ECO:0000256" key="3">
    <source>
        <dbReference type="ARBA" id="ARBA00006083"/>
    </source>
</evidence>
<keyword evidence="8" id="KW-0378">Hydrolase</keyword>
<comment type="similarity">
    <text evidence="3">Belongs to the metallo-dependent hydrolases superfamily. Adenosine and AMP deaminases family. ADGF subfamily.</text>
</comment>
<keyword evidence="7 10" id="KW-0732">Signal</keyword>
<feature type="signal peptide" evidence="10">
    <location>
        <begin position="1"/>
        <end position="18"/>
    </location>
</feature>
<dbReference type="EMBL" id="JAATWM020000002">
    <property type="protein sequence ID" value="KAF9881922.1"/>
    <property type="molecule type" value="Genomic_DNA"/>
</dbReference>
<evidence type="ECO:0000256" key="1">
    <source>
        <dbReference type="ARBA" id="ARBA00001947"/>
    </source>
</evidence>
<dbReference type="GO" id="GO:0046872">
    <property type="term" value="F:metal ion binding"/>
    <property type="evidence" value="ECO:0007669"/>
    <property type="project" value="UniProtKB-KW"/>
</dbReference>
<dbReference type="Gene3D" id="3.20.20.140">
    <property type="entry name" value="Metal-dependent hydrolases"/>
    <property type="match status" value="1"/>
</dbReference>
<dbReference type="GO" id="GO:0006154">
    <property type="term" value="P:adenosine catabolic process"/>
    <property type="evidence" value="ECO:0007669"/>
    <property type="project" value="TreeGrafter"/>
</dbReference>
<dbReference type="Proteomes" id="UP000781932">
    <property type="component" value="Unassembled WGS sequence"/>
</dbReference>
<name>A0A9P6IEI4_9PEZI</name>
<evidence type="ECO:0000256" key="8">
    <source>
        <dbReference type="ARBA" id="ARBA00022801"/>
    </source>
</evidence>
<keyword evidence="6" id="KW-0479">Metal-binding</keyword>
<dbReference type="GO" id="GO:0005576">
    <property type="term" value="C:extracellular region"/>
    <property type="evidence" value="ECO:0007669"/>
    <property type="project" value="UniProtKB-SubCell"/>
</dbReference>
<keyword evidence="13" id="KW-1185">Reference proteome</keyword>
<comment type="cofactor">
    <cofactor evidence="1">
        <name>Zn(2+)</name>
        <dbReference type="ChEBI" id="CHEBI:29105"/>
    </cofactor>
</comment>
<evidence type="ECO:0000256" key="7">
    <source>
        <dbReference type="ARBA" id="ARBA00022729"/>
    </source>
</evidence>
<feature type="chain" id="PRO_5040388407" description="adenosine deaminase" evidence="10">
    <location>
        <begin position="19"/>
        <end position="678"/>
    </location>
</feature>
<keyword evidence="5" id="KW-0964">Secreted</keyword>
<evidence type="ECO:0000256" key="6">
    <source>
        <dbReference type="ARBA" id="ARBA00022723"/>
    </source>
</evidence>
<dbReference type="OrthoDB" id="7202371at2759"/>
<reference evidence="12" key="1">
    <citation type="submission" date="2020-03" db="EMBL/GenBank/DDBJ databases">
        <authorList>
            <person name="He L."/>
        </authorList>
    </citation>
    <scope>NUCLEOTIDE SEQUENCE</scope>
    <source>
        <strain evidence="12">CkLH20</strain>
    </source>
</reference>
<organism evidence="12 13">
    <name type="scientific">Colletotrichum karsti</name>
    <dbReference type="NCBI Taxonomy" id="1095194"/>
    <lineage>
        <taxon>Eukaryota</taxon>
        <taxon>Fungi</taxon>
        <taxon>Dikarya</taxon>
        <taxon>Ascomycota</taxon>
        <taxon>Pezizomycotina</taxon>
        <taxon>Sordariomycetes</taxon>
        <taxon>Hypocreomycetidae</taxon>
        <taxon>Glomerellales</taxon>
        <taxon>Glomerellaceae</taxon>
        <taxon>Colletotrichum</taxon>
        <taxon>Colletotrichum boninense species complex</taxon>
    </lineage>
</organism>
<evidence type="ECO:0000256" key="5">
    <source>
        <dbReference type="ARBA" id="ARBA00022525"/>
    </source>
</evidence>
<comment type="caution">
    <text evidence="12">The sequence shown here is derived from an EMBL/GenBank/DDBJ whole genome shotgun (WGS) entry which is preliminary data.</text>
</comment>
<evidence type="ECO:0000313" key="12">
    <source>
        <dbReference type="EMBL" id="KAF9881922.1"/>
    </source>
</evidence>
<sequence>MHFSNVLVAFAFTASSVAGPLPESDGGLWKWDSNVPEWDSSLPVKRGGSSITESGEALLKRWEAMAEDNPAVIRHKRLREMLVDSEKLERQDARFRGNLSDTCAEADVIVQNVRQAEFAKFWREGERFPGQMFALARDQIVRTELWKIVQQMPKGALLHAHLSAMLPYGKLLDIVLNTPGMVFKASQSLNTTASRDAATIEFAYSSEAVAEGVSVYSPDYNGQLTPVSAAADGFPAVAENHSNGTWKTVEGREGFKKFVKSKMVITDEEAIHHELGVDQIWQRFQGLFDPAGGLFTYELVVRQFWRELFGDLAADGISWVEIRAGGSADKMAPAEGSTQDRTDPDFWWTVMWEELNDFKNQTAANTTHPFHGARVIWSDYRGRPKDKILQSMQSALLRKQNPVIGELFSGYDLVGQEDISTLESWVPLLYAFQEEAKNKNVTMPFFFHAGETVGDGNTTDSNLFDAIELGTRRIGHGFSLYKHPKLVREVKEKNILVEVCPISNEVLRLATDILHHPLPAMIAHGVPTAISNDDPAMMGQDTAGLSFDFYQVIQGFDNVGLAGLGALAQNSLRWSNFEDQDDVTWHQDVELGQDGTGIKADRIQQWNEQWEQYCGWVKEKAYKNLSPKTRLGVGVAVLAWGGVGLYFSDQAEEKYKPTAEEKAVVDKYVPKVHVVDKS</sequence>
<dbReference type="GO" id="GO:0004000">
    <property type="term" value="F:adenosine deaminase activity"/>
    <property type="evidence" value="ECO:0007669"/>
    <property type="project" value="TreeGrafter"/>
</dbReference>
<dbReference type="PANTHER" id="PTHR11409:SF39">
    <property type="entry name" value="ADENOSINE DEAMINASE 2"/>
    <property type="match status" value="1"/>
</dbReference>
<proteinExistence type="inferred from homology"/>
<dbReference type="SUPFAM" id="SSF51556">
    <property type="entry name" value="Metallo-dependent hydrolases"/>
    <property type="match status" value="1"/>
</dbReference>
<dbReference type="GO" id="GO:0046103">
    <property type="term" value="P:inosine biosynthetic process"/>
    <property type="evidence" value="ECO:0007669"/>
    <property type="project" value="TreeGrafter"/>
</dbReference>
<dbReference type="AlphaFoldDB" id="A0A9P6IEI4"/>
<gene>
    <name evidence="12" type="ORF">CkaCkLH20_01068</name>
</gene>
<dbReference type="GeneID" id="62156862"/>
<dbReference type="Pfam" id="PF00962">
    <property type="entry name" value="A_deaminase"/>
    <property type="match status" value="1"/>
</dbReference>
<comment type="catalytic activity">
    <reaction evidence="9">
        <text>adenosine + H2O + H(+) = inosine + NH4(+)</text>
        <dbReference type="Rhea" id="RHEA:24408"/>
        <dbReference type="ChEBI" id="CHEBI:15377"/>
        <dbReference type="ChEBI" id="CHEBI:15378"/>
        <dbReference type="ChEBI" id="CHEBI:16335"/>
        <dbReference type="ChEBI" id="CHEBI:17596"/>
        <dbReference type="ChEBI" id="CHEBI:28938"/>
        <dbReference type="EC" id="3.5.4.4"/>
    </reaction>
</comment>
<feature type="domain" description="Adenosine deaminase" evidence="11">
    <location>
        <begin position="279"/>
        <end position="579"/>
    </location>
</feature>
<dbReference type="InterPro" id="IPR006330">
    <property type="entry name" value="Ado/ade_deaminase"/>
</dbReference>
<accession>A0A9P6IEI4</accession>
<evidence type="ECO:0000259" key="11">
    <source>
        <dbReference type="Pfam" id="PF00962"/>
    </source>
</evidence>
<dbReference type="FunFam" id="3.20.20.140:FF:000017">
    <property type="entry name" value="Adenosine deaminase 2"/>
    <property type="match status" value="1"/>
</dbReference>
<evidence type="ECO:0000256" key="4">
    <source>
        <dbReference type="ARBA" id="ARBA00012784"/>
    </source>
</evidence>
<reference evidence="12" key="2">
    <citation type="submission" date="2020-11" db="EMBL/GenBank/DDBJ databases">
        <title>Whole genome sequencing of Colletotrichum sp.</title>
        <authorList>
            <person name="Li H."/>
        </authorList>
    </citation>
    <scope>NUCLEOTIDE SEQUENCE</scope>
    <source>
        <strain evidence="12">CkLH20</strain>
    </source>
</reference>
<dbReference type="PANTHER" id="PTHR11409">
    <property type="entry name" value="ADENOSINE DEAMINASE"/>
    <property type="match status" value="1"/>
</dbReference>